<feature type="transmembrane region" description="Helical" evidence="8">
    <location>
        <begin position="25"/>
        <end position="49"/>
    </location>
</feature>
<evidence type="ECO:0000256" key="5">
    <source>
        <dbReference type="ARBA" id="ARBA00022833"/>
    </source>
</evidence>
<comment type="similarity">
    <text evidence="2">Belongs to the ZIP transporter (TC 2.A.5) family.</text>
</comment>
<reference evidence="9 10" key="1">
    <citation type="submission" date="2017-08" db="EMBL/GenBank/DDBJ databases">
        <title>Infants hospitalized years apart are colonized by the same room-sourced microbial strains.</title>
        <authorList>
            <person name="Brooks B."/>
            <person name="Olm M.R."/>
            <person name="Firek B.A."/>
            <person name="Baker R."/>
            <person name="Thomas B.C."/>
            <person name="Morowitz M.J."/>
            <person name="Banfield J.F."/>
        </authorList>
    </citation>
    <scope>NUCLEOTIDE SEQUENCE [LARGE SCALE GENOMIC DNA]</scope>
    <source>
        <strain evidence="9">S2_003_000_R2_14</strain>
    </source>
</reference>
<gene>
    <name evidence="9" type="ORF">DI536_02565</name>
</gene>
<keyword evidence="5" id="KW-0862">Zinc</keyword>
<dbReference type="PANTHER" id="PTHR11040:SF211">
    <property type="entry name" value="ZINC TRANSPORTER ZIP11"/>
    <property type="match status" value="1"/>
</dbReference>
<name>A0A2W5VTE8_9BACT</name>
<evidence type="ECO:0000256" key="4">
    <source>
        <dbReference type="ARBA" id="ARBA00022692"/>
    </source>
</evidence>
<dbReference type="GO" id="GO:0005886">
    <property type="term" value="C:plasma membrane"/>
    <property type="evidence" value="ECO:0007669"/>
    <property type="project" value="UniProtKB-SubCell"/>
</dbReference>
<sequence length="210" mass="21933">MLSAAVFSLAAPALELREEAWGPHAWTFGLVALTFFAGALMVDLINRYVPHEHFLKGPEGSDAVHLRRMWLFVLAITIHNFPEGMAVGVGSALGGGQANNVAIGIGLQNVPEGLVVASALWERGYPRWTAVGVGVLSGLVEPLGALLGVGVIALSRVALPGALLFASGAMIFVVASEVFPESHEGGHGRTATWAAIFGFVLNMVLDVALA</sequence>
<evidence type="ECO:0000256" key="2">
    <source>
        <dbReference type="ARBA" id="ARBA00006939"/>
    </source>
</evidence>
<evidence type="ECO:0000313" key="9">
    <source>
        <dbReference type="EMBL" id="PZR18834.1"/>
    </source>
</evidence>
<keyword evidence="7 8" id="KW-0472">Membrane</keyword>
<dbReference type="AlphaFoldDB" id="A0A2W5VTE8"/>
<keyword evidence="3" id="KW-1003">Cell membrane</keyword>
<dbReference type="InterPro" id="IPR003689">
    <property type="entry name" value="ZIP"/>
</dbReference>
<comment type="caution">
    <text evidence="9">The sequence shown here is derived from an EMBL/GenBank/DDBJ whole genome shotgun (WGS) entry which is preliminary data.</text>
</comment>
<dbReference type="PANTHER" id="PTHR11040">
    <property type="entry name" value="ZINC/IRON TRANSPORTER"/>
    <property type="match status" value="1"/>
</dbReference>
<comment type="subcellular location">
    <subcellularLocation>
        <location evidence="1">Cell membrane</location>
        <topology evidence="1">Multi-pass membrane protein</topology>
    </subcellularLocation>
</comment>
<evidence type="ECO:0000256" key="6">
    <source>
        <dbReference type="ARBA" id="ARBA00022989"/>
    </source>
</evidence>
<accession>A0A2W5VTE8</accession>
<evidence type="ECO:0000313" key="10">
    <source>
        <dbReference type="Proteomes" id="UP000249061"/>
    </source>
</evidence>
<feature type="transmembrane region" description="Helical" evidence="8">
    <location>
        <begin position="191"/>
        <end position="209"/>
    </location>
</feature>
<dbReference type="GO" id="GO:0005385">
    <property type="term" value="F:zinc ion transmembrane transporter activity"/>
    <property type="evidence" value="ECO:0007669"/>
    <property type="project" value="TreeGrafter"/>
</dbReference>
<dbReference type="EMBL" id="QFQP01000001">
    <property type="protein sequence ID" value="PZR18834.1"/>
    <property type="molecule type" value="Genomic_DNA"/>
</dbReference>
<keyword evidence="6 8" id="KW-1133">Transmembrane helix</keyword>
<evidence type="ECO:0000256" key="3">
    <source>
        <dbReference type="ARBA" id="ARBA00022475"/>
    </source>
</evidence>
<keyword evidence="4 8" id="KW-0812">Transmembrane</keyword>
<dbReference type="Pfam" id="PF02535">
    <property type="entry name" value="Zip"/>
    <property type="match status" value="1"/>
</dbReference>
<evidence type="ECO:0000256" key="7">
    <source>
        <dbReference type="ARBA" id="ARBA00023136"/>
    </source>
</evidence>
<dbReference type="Proteomes" id="UP000249061">
    <property type="component" value="Unassembled WGS sequence"/>
</dbReference>
<feature type="transmembrane region" description="Helical" evidence="8">
    <location>
        <begin position="128"/>
        <end position="154"/>
    </location>
</feature>
<feature type="transmembrane region" description="Helical" evidence="8">
    <location>
        <begin position="161"/>
        <end position="179"/>
    </location>
</feature>
<evidence type="ECO:0000256" key="1">
    <source>
        <dbReference type="ARBA" id="ARBA00004651"/>
    </source>
</evidence>
<proteinExistence type="inferred from homology"/>
<protein>
    <submittedName>
        <fullName evidence="9">ZIP family metal transporter</fullName>
    </submittedName>
</protein>
<evidence type="ECO:0000256" key="8">
    <source>
        <dbReference type="SAM" id="Phobius"/>
    </source>
</evidence>
<organism evidence="9 10">
    <name type="scientific">Archangium gephyra</name>
    <dbReference type="NCBI Taxonomy" id="48"/>
    <lineage>
        <taxon>Bacteria</taxon>
        <taxon>Pseudomonadati</taxon>
        <taxon>Myxococcota</taxon>
        <taxon>Myxococcia</taxon>
        <taxon>Myxococcales</taxon>
        <taxon>Cystobacterineae</taxon>
        <taxon>Archangiaceae</taxon>
        <taxon>Archangium</taxon>
    </lineage>
</organism>
<feature type="transmembrane region" description="Helical" evidence="8">
    <location>
        <begin position="70"/>
        <end position="93"/>
    </location>
</feature>